<dbReference type="GO" id="GO:0006974">
    <property type="term" value="P:DNA damage response"/>
    <property type="evidence" value="ECO:0007669"/>
    <property type="project" value="EnsemblFungi"/>
</dbReference>
<protein>
    <submittedName>
        <fullName evidence="11">WD_REPEATS_REGION domain-containing protein</fullName>
    </submittedName>
</protein>
<dbReference type="VEuPathDB" id="FungiDB:CPAR2_109520"/>
<evidence type="ECO:0000256" key="1">
    <source>
        <dbReference type="ARBA" id="ARBA00022491"/>
    </source>
</evidence>
<dbReference type="PROSITE" id="PS50082">
    <property type="entry name" value="WD_REPEATS_2"/>
    <property type="match status" value="6"/>
</dbReference>
<feature type="repeat" description="WD" evidence="6">
    <location>
        <begin position="494"/>
        <end position="535"/>
    </location>
</feature>
<feature type="compositionally biased region" description="Low complexity" evidence="7">
    <location>
        <begin position="168"/>
        <end position="186"/>
    </location>
</feature>
<evidence type="ECO:0000313" key="9">
    <source>
        <dbReference type="CGD" id="CAL0000144751"/>
    </source>
</evidence>
<dbReference type="Pfam" id="PF08581">
    <property type="entry name" value="Tup_N"/>
    <property type="match status" value="1"/>
</dbReference>
<dbReference type="PROSITE" id="PS50294">
    <property type="entry name" value="WD_REPEATS_REGION"/>
    <property type="match status" value="6"/>
</dbReference>
<dbReference type="EnsemblFungi" id="CPAR2_109520-T">
    <property type="protein sequence ID" value="CPAR2_109520-T-p1"/>
    <property type="gene ID" value="CPAR2_109520"/>
</dbReference>
<feature type="repeat" description="WD" evidence="6">
    <location>
        <begin position="536"/>
        <end position="577"/>
    </location>
</feature>
<reference evidence="10" key="3">
    <citation type="submission" date="2011-10" db="EMBL/GenBank/DDBJ databases">
        <title>Transcriptional landscape of the pathogenic yeast Candida parapsilosis.</title>
        <authorList>
            <person name="Guida A."/>
            <person name="Lindstaedt C."/>
            <person name="Maguire S.L."/>
            <person name="Ding C."/>
            <person name="Higgins D.G."/>
            <person name="Harris D."/>
            <person name="Berriman M."/>
            <person name="Butler G."/>
        </authorList>
    </citation>
    <scope>NUCLEOTIDE SEQUENCE</scope>
    <source>
        <strain evidence="10">CDC317</strain>
    </source>
</reference>
<dbReference type="GO" id="GO:0006972">
    <property type="term" value="P:hyperosmotic response"/>
    <property type="evidence" value="ECO:0007669"/>
    <property type="project" value="EnsemblFungi"/>
</dbReference>
<dbReference type="GO" id="GO:2000879">
    <property type="term" value="P:negative regulation of dipeptide transport"/>
    <property type="evidence" value="ECO:0007669"/>
    <property type="project" value="EnsemblFungi"/>
</dbReference>
<keyword evidence="4" id="KW-0805">Transcription regulation</keyword>
<evidence type="ECO:0000313" key="11">
    <source>
        <dbReference type="EnsemblFungi" id="CPAR2_109520-T-p1"/>
    </source>
</evidence>
<feature type="domain" description="Transcriptional repressor Tup1 N-terminal" evidence="8">
    <location>
        <begin position="12"/>
        <end position="88"/>
    </location>
</feature>
<dbReference type="Proteomes" id="UP000005221">
    <property type="component" value="Chromosome 1"/>
</dbReference>
<dbReference type="InterPro" id="IPR020472">
    <property type="entry name" value="WD40_PAC1"/>
</dbReference>
<proteinExistence type="predicted"/>
<evidence type="ECO:0000256" key="5">
    <source>
        <dbReference type="ARBA" id="ARBA00023163"/>
    </source>
</evidence>
<dbReference type="GO" id="GO:0080025">
    <property type="term" value="F:phosphatidylinositol-3,5-bisphosphate binding"/>
    <property type="evidence" value="ECO:0007669"/>
    <property type="project" value="EnsemblFungi"/>
</dbReference>
<keyword evidence="12" id="KW-1185">Reference proteome</keyword>
<dbReference type="eggNOG" id="KOG0266">
    <property type="taxonomic scope" value="Eukaryota"/>
</dbReference>
<dbReference type="PROSITE" id="PS00678">
    <property type="entry name" value="WD_REPEATS_1"/>
    <property type="match status" value="2"/>
</dbReference>
<dbReference type="GO" id="GO:0000122">
    <property type="term" value="P:negative regulation of transcription by RNA polymerase II"/>
    <property type="evidence" value="ECO:0007669"/>
    <property type="project" value="EnsemblFungi"/>
</dbReference>
<accession>A0AAJ8VW95</accession>
<dbReference type="CGD" id="CAL0000144751">
    <property type="gene designation" value="CPAR2_109520"/>
</dbReference>
<evidence type="ECO:0000259" key="8">
    <source>
        <dbReference type="Pfam" id="PF08581"/>
    </source>
</evidence>
<accession>G8B5Y5</accession>
<dbReference type="SUPFAM" id="SSF50978">
    <property type="entry name" value="WD40 repeat-like"/>
    <property type="match status" value="1"/>
</dbReference>
<dbReference type="InterPro" id="IPR013890">
    <property type="entry name" value="Tscrpt_rep_Tup1_N"/>
</dbReference>
<keyword evidence="1" id="KW-0678">Repressor</keyword>
<keyword evidence="5" id="KW-0804">Transcription</keyword>
<evidence type="ECO:0000256" key="7">
    <source>
        <dbReference type="SAM" id="MobiDB-lite"/>
    </source>
</evidence>
<dbReference type="PANTHER" id="PTHR19848:SF8">
    <property type="entry name" value="F-BOX AND WD REPEAT DOMAIN CONTAINING 7"/>
    <property type="match status" value="1"/>
</dbReference>
<dbReference type="InterPro" id="IPR036322">
    <property type="entry name" value="WD40_repeat_dom_sf"/>
</dbReference>
<dbReference type="InterPro" id="IPR015943">
    <property type="entry name" value="WD40/YVTN_repeat-like_dom_sf"/>
</dbReference>
<feature type="repeat" description="WD" evidence="6">
    <location>
        <begin position="322"/>
        <end position="356"/>
    </location>
</feature>
<dbReference type="GO" id="GO:0017053">
    <property type="term" value="C:transcription repressor complex"/>
    <property type="evidence" value="ECO:0007669"/>
    <property type="project" value="EnsemblFungi"/>
</dbReference>
<feature type="compositionally biased region" description="Pro residues" evidence="7">
    <location>
        <begin position="145"/>
        <end position="167"/>
    </location>
</feature>
<evidence type="ECO:0000256" key="4">
    <source>
        <dbReference type="ARBA" id="ARBA00023015"/>
    </source>
</evidence>
<feature type="repeat" description="WD" evidence="6">
    <location>
        <begin position="398"/>
        <end position="439"/>
    </location>
</feature>
<feature type="repeat" description="WD" evidence="6">
    <location>
        <begin position="357"/>
        <end position="398"/>
    </location>
</feature>
<dbReference type="PANTHER" id="PTHR19848">
    <property type="entry name" value="WD40 REPEAT PROTEIN"/>
    <property type="match status" value="1"/>
</dbReference>
<dbReference type="InterPro" id="IPR001680">
    <property type="entry name" value="WD40_rpt"/>
</dbReference>
<dbReference type="GO" id="GO:0000278">
    <property type="term" value="P:mitotic cell cycle"/>
    <property type="evidence" value="ECO:0007669"/>
    <property type="project" value="EnsemblFungi"/>
</dbReference>
<keyword evidence="2 6" id="KW-0853">WD repeat</keyword>
<reference evidence="11" key="4">
    <citation type="submission" date="2025-05" db="UniProtKB">
        <authorList>
            <consortium name="EnsemblFungi"/>
        </authorList>
    </citation>
    <scope>IDENTIFICATION</scope>
</reference>
<dbReference type="AlphaFoldDB" id="G8B5Y5"/>
<evidence type="ECO:0000256" key="3">
    <source>
        <dbReference type="ARBA" id="ARBA00022737"/>
    </source>
</evidence>
<dbReference type="Gene3D" id="1.20.5.340">
    <property type="match status" value="1"/>
</dbReference>
<evidence type="ECO:0000313" key="10">
    <source>
        <dbReference type="EMBL" id="CCE40914.1"/>
    </source>
</evidence>
<dbReference type="GO" id="GO:0045944">
    <property type="term" value="P:positive regulation of transcription by RNA polymerase II"/>
    <property type="evidence" value="ECO:0007669"/>
    <property type="project" value="EnsemblFungi"/>
</dbReference>
<keyword evidence="3" id="KW-0677">Repeat</keyword>
<dbReference type="GO" id="GO:0042393">
    <property type="term" value="F:histone binding"/>
    <property type="evidence" value="ECO:0007669"/>
    <property type="project" value="EnsemblFungi"/>
</dbReference>
<dbReference type="InterPro" id="IPR019775">
    <property type="entry name" value="WD40_repeat_CS"/>
</dbReference>
<dbReference type="STRING" id="578454.G8B5Y5"/>
<evidence type="ECO:0000256" key="2">
    <source>
        <dbReference type="ARBA" id="ARBA00022574"/>
    </source>
</evidence>
<evidence type="ECO:0000313" key="12">
    <source>
        <dbReference type="Proteomes" id="UP000005221"/>
    </source>
</evidence>
<dbReference type="PRINTS" id="PR00320">
    <property type="entry name" value="GPROTEINBRPT"/>
</dbReference>
<dbReference type="GO" id="GO:0003714">
    <property type="term" value="F:transcription corepressor activity"/>
    <property type="evidence" value="ECO:0007669"/>
    <property type="project" value="EnsemblFungi"/>
</dbReference>
<dbReference type="GO" id="GO:0005634">
    <property type="term" value="C:nucleus"/>
    <property type="evidence" value="ECO:0007669"/>
    <property type="project" value="EnsemblFungi"/>
</dbReference>
<dbReference type="GO" id="GO:0036033">
    <property type="term" value="F:mediator complex binding"/>
    <property type="evidence" value="ECO:0007669"/>
    <property type="project" value="EnsemblFungi"/>
</dbReference>
<dbReference type="CDD" id="cd00200">
    <property type="entry name" value="WD40"/>
    <property type="match status" value="1"/>
</dbReference>
<dbReference type="GO" id="GO:0042304">
    <property type="term" value="P:regulation of fatty acid biosynthetic process"/>
    <property type="evidence" value="ECO:0007669"/>
    <property type="project" value="EnsemblFungi"/>
</dbReference>
<dbReference type="GO" id="GO:0042826">
    <property type="term" value="F:histone deacetylase binding"/>
    <property type="evidence" value="ECO:0007669"/>
    <property type="project" value="EnsemblFungi"/>
</dbReference>
<name>G8B5Y5_CANPC</name>
<sequence>MSVYNQRTHQTRLNELLDAIKTEFDYALNEATSFKKIEDEYHLKYSQQNTELQQIRQTVYELEMAHRKIKEAYEEEILRLKTELENRDRQMKNGYQQQQQQQQQQQAPPPQQVPPPQPQPVQQPPQPQPVQQQQQQPLQQQPLQQQPPAPVPPQQQPPPVQQVPPPVSSQQAIPTQASPAAPAATAPASTSNALTIIDKSQYIVNPAQKAAHVKEIPPFLQDLDVAKANPDFKKQNLDYYVLYNPAFARDLDVDLIHSLDHSSVVCCVRFSKDGKFIATGCNKTTQVFNVETGELVAKLIDDSSNSETKEEDTPSSNGDLYIRSVCFSPDGKLLATGAEDRLIRIWDLTTKRIIKVLRGHEQDIYSLDFFPDGDRLVSGSGDRSVRIWSLRSGQCSLTLSIEDGVTTVAVSPDGKLIAAGSLDRTVRVWDSTTGFLVERLDSGNDNGNGHEDSVYSVAFSNTGNQIASGSLDRTVKLWNLDGKSDKNSSCEATYIGHKDFVLSVCCTPNNEYILSGSKDRGVIFWDQASANPLLMLQGHRNSVISVAVSSNLSATEGIFATGSGDCKARIWKWTRKV</sequence>
<dbReference type="SMART" id="SM00320">
    <property type="entry name" value="WD40"/>
    <property type="match status" value="7"/>
</dbReference>
<organism evidence="10 12">
    <name type="scientific">Candida parapsilosis (strain CDC 317 / ATCC MYA-4646)</name>
    <name type="common">Yeast</name>
    <name type="synonym">Monilia parapsilosis</name>
    <dbReference type="NCBI Taxonomy" id="578454"/>
    <lineage>
        <taxon>Eukaryota</taxon>
        <taxon>Fungi</taxon>
        <taxon>Dikarya</taxon>
        <taxon>Ascomycota</taxon>
        <taxon>Saccharomycotina</taxon>
        <taxon>Pichiomycetes</taxon>
        <taxon>Debaryomycetaceae</taxon>
        <taxon>Candida/Lodderomyces clade</taxon>
        <taxon>Candida</taxon>
    </lineage>
</organism>
<feature type="compositionally biased region" description="Low complexity" evidence="7">
    <location>
        <begin position="129"/>
        <end position="144"/>
    </location>
</feature>
<feature type="repeat" description="WD" evidence="6">
    <location>
        <begin position="447"/>
        <end position="488"/>
    </location>
</feature>
<dbReference type="EMBL" id="HE605203">
    <property type="protein sequence ID" value="CCE40914.1"/>
    <property type="molecule type" value="Genomic_DNA"/>
</dbReference>
<feature type="region of interest" description="Disordered" evidence="7">
    <location>
        <begin position="89"/>
        <end position="186"/>
    </location>
</feature>
<reference evidence="12" key="2">
    <citation type="journal article" date="2011" name="BMC Genomics">
        <title>Using RNA-seq to determine the transcriptional landscape and the hypoxic response of the pathogenic yeast Candida parapsilosis.</title>
        <authorList>
            <person name="Guida A."/>
            <person name="Lindstaedt C."/>
            <person name="Maguire S.L."/>
            <person name="Ding C."/>
            <person name="Higgins D.G."/>
            <person name="Corton N.J."/>
            <person name="Berriman M."/>
            <person name="Butler G."/>
        </authorList>
    </citation>
    <scope>GENOME REANNOTATION</scope>
    <source>
        <strain evidence="12">CDC 317 / ATCC MYA-4646</strain>
    </source>
</reference>
<dbReference type="Pfam" id="PF00400">
    <property type="entry name" value="WD40"/>
    <property type="match status" value="7"/>
</dbReference>
<dbReference type="Gene3D" id="2.130.10.10">
    <property type="entry name" value="YVTN repeat-like/Quinoprotein amine dehydrogenase"/>
    <property type="match status" value="1"/>
</dbReference>
<evidence type="ECO:0000256" key="6">
    <source>
        <dbReference type="PROSITE-ProRule" id="PRU00221"/>
    </source>
</evidence>
<gene>
    <name evidence="9 10" type="ordered locus">CPAR2_109520</name>
</gene>
<reference evidence="12" key="1">
    <citation type="journal article" date="2009" name="Nature">
        <title>Evolution of pathogenicity and sexual reproduction in eight Candida genomes.</title>
        <authorList>
            <person name="Butler G."/>
            <person name="Rasmussen M.D."/>
            <person name="Lin M.F."/>
            <person name="Santos M.A."/>
            <person name="Sakthikumar S."/>
            <person name="Munro C.A."/>
            <person name="Rheinbay E."/>
            <person name="Grabherr M."/>
            <person name="Forche A."/>
            <person name="Reedy J.L."/>
            <person name="Agrafioti I."/>
            <person name="Arnaud M.B."/>
            <person name="Bates S."/>
            <person name="Brown A.J."/>
            <person name="Brunke S."/>
            <person name="Costanzo M.C."/>
            <person name="Fitzpatrick D.A."/>
            <person name="de Groot P.W."/>
            <person name="Harris D."/>
            <person name="Hoyer L.L."/>
            <person name="Hube B."/>
            <person name="Klis F.M."/>
            <person name="Kodira C."/>
            <person name="Lennard N."/>
            <person name="Logue M.E."/>
            <person name="Martin R."/>
            <person name="Neiman A.M."/>
            <person name="Nikolaou E."/>
            <person name="Quail M.A."/>
            <person name="Quinn J."/>
            <person name="Santos M.C."/>
            <person name="Schmitzberger F.F."/>
            <person name="Sherlock G."/>
            <person name="Shah P."/>
            <person name="Silverstein K.A."/>
            <person name="Skrzypek M.S."/>
            <person name="Soll D."/>
            <person name="Staggs R."/>
            <person name="Stansfield I."/>
            <person name="Stumpf M.P."/>
            <person name="Sudbery P.E."/>
            <person name="Srikantha T."/>
            <person name="Zeng Q."/>
            <person name="Berman J."/>
            <person name="Berriman M."/>
            <person name="Heitman J."/>
            <person name="Gow N.A."/>
            <person name="Lorenz M.C."/>
            <person name="Birren B.W."/>
            <person name="Kellis M."/>
            <person name="Cuomo C.A."/>
        </authorList>
    </citation>
    <scope>NUCLEOTIDE SEQUENCE [LARGE SCALE GENOMIC DNA]</scope>
    <source>
        <strain evidence="12">CDC 317 / ATCC MYA-4646</strain>
    </source>
</reference>
<feature type="compositionally biased region" description="Low complexity" evidence="7">
    <location>
        <begin position="96"/>
        <end position="106"/>
    </location>
</feature>
<feature type="compositionally biased region" description="Pro residues" evidence="7">
    <location>
        <begin position="107"/>
        <end position="128"/>
    </location>
</feature>
<dbReference type="FunFam" id="2.130.10.10:FF:000111">
    <property type="entry name" value="Transcriptional repressor rco-1"/>
    <property type="match status" value="1"/>
</dbReference>